<organism evidence="2 3">
    <name type="scientific">Trifolium pratense</name>
    <name type="common">Red clover</name>
    <dbReference type="NCBI Taxonomy" id="57577"/>
    <lineage>
        <taxon>Eukaryota</taxon>
        <taxon>Viridiplantae</taxon>
        <taxon>Streptophyta</taxon>
        <taxon>Embryophyta</taxon>
        <taxon>Tracheophyta</taxon>
        <taxon>Spermatophyta</taxon>
        <taxon>Magnoliopsida</taxon>
        <taxon>eudicotyledons</taxon>
        <taxon>Gunneridae</taxon>
        <taxon>Pentapetalae</taxon>
        <taxon>rosids</taxon>
        <taxon>fabids</taxon>
        <taxon>Fabales</taxon>
        <taxon>Fabaceae</taxon>
        <taxon>Papilionoideae</taxon>
        <taxon>50 kb inversion clade</taxon>
        <taxon>NPAAA clade</taxon>
        <taxon>Hologalegina</taxon>
        <taxon>IRL clade</taxon>
        <taxon>Trifolieae</taxon>
        <taxon>Trifolium</taxon>
    </lineage>
</organism>
<dbReference type="AlphaFoldDB" id="A0A2K3KGR0"/>
<sequence length="26" mass="2721">MNQSHLAYASGLPPTSHPTILAVDTV</sequence>
<feature type="region of interest" description="Disordered" evidence="1">
    <location>
        <begin position="1"/>
        <end position="26"/>
    </location>
</feature>
<gene>
    <name evidence="2" type="ORF">L195_g062610</name>
</gene>
<comment type="caution">
    <text evidence="2">The sequence shown here is derived from an EMBL/GenBank/DDBJ whole genome shotgun (WGS) entry which is preliminary data.</text>
</comment>
<protein>
    <submittedName>
        <fullName evidence="2">Uncharacterized protein</fullName>
    </submittedName>
</protein>
<reference evidence="2 3" key="2">
    <citation type="journal article" date="2017" name="Front. Plant Sci.">
        <title>Gene Classification and Mining of Molecular Markers Useful in Red Clover (Trifolium pratense) Breeding.</title>
        <authorList>
            <person name="Istvanek J."/>
            <person name="Dluhosova J."/>
            <person name="Dluhos P."/>
            <person name="Patkova L."/>
            <person name="Nedelnik J."/>
            <person name="Repkova J."/>
        </authorList>
    </citation>
    <scope>NUCLEOTIDE SEQUENCE [LARGE SCALE GENOMIC DNA]</scope>
    <source>
        <strain evidence="3">cv. Tatra</strain>
        <tissue evidence="2">Young leaves</tissue>
    </source>
</reference>
<proteinExistence type="predicted"/>
<dbReference type="EMBL" id="ASHM01180011">
    <property type="protein sequence ID" value="PNX65458.1"/>
    <property type="molecule type" value="Genomic_DNA"/>
</dbReference>
<evidence type="ECO:0000313" key="3">
    <source>
        <dbReference type="Proteomes" id="UP000236291"/>
    </source>
</evidence>
<name>A0A2K3KGR0_TRIPR</name>
<dbReference type="Proteomes" id="UP000236291">
    <property type="component" value="Unassembled WGS sequence"/>
</dbReference>
<evidence type="ECO:0000256" key="1">
    <source>
        <dbReference type="SAM" id="MobiDB-lite"/>
    </source>
</evidence>
<evidence type="ECO:0000313" key="2">
    <source>
        <dbReference type="EMBL" id="PNX65458.1"/>
    </source>
</evidence>
<feature type="non-terminal residue" evidence="2">
    <location>
        <position position="26"/>
    </location>
</feature>
<accession>A0A2K3KGR0</accession>
<reference evidence="2 3" key="1">
    <citation type="journal article" date="2014" name="Am. J. Bot.">
        <title>Genome assembly and annotation for red clover (Trifolium pratense; Fabaceae).</title>
        <authorList>
            <person name="Istvanek J."/>
            <person name="Jaros M."/>
            <person name="Krenek A."/>
            <person name="Repkova J."/>
        </authorList>
    </citation>
    <scope>NUCLEOTIDE SEQUENCE [LARGE SCALE GENOMIC DNA]</scope>
    <source>
        <strain evidence="3">cv. Tatra</strain>
        <tissue evidence="2">Young leaves</tissue>
    </source>
</reference>